<keyword evidence="6 8" id="KW-0472">Membrane</keyword>
<feature type="transmembrane region" description="Helical" evidence="8">
    <location>
        <begin position="155"/>
        <end position="177"/>
    </location>
</feature>
<feature type="transmembrane region" description="Helical" evidence="8">
    <location>
        <begin position="67"/>
        <end position="86"/>
    </location>
</feature>
<evidence type="ECO:0000259" key="10">
    <source>
        <dbReference type="PROSITE" id="PS50929"/>
    </source>
</evidence>
<dbReference type="InterPro" id="IPR003593">
    <property type="entry name" value="AAA+_ATPase"/>
</dbReference>
<evidence type="ECO:0000256" key="5">
    <source>
        <dbReference type="ARBA" id="ARBA00022989"/>
    </source>
</evidence>
<feature type="transmembrane region" description="Helical" evidence="8">
    <location>
        <begin position="832"/>
        <end position="853"/>
    </location>
</feature>
<dbReference type="InterPro" id="IPR036640">
    <property type="entry name" value="ABC1_TM_sf"/>
</dbReference>
<dbReference type="PROSITE" id="PS50893">
    <property type="entry name" value="ABC_TRANSPORTER_2"/>
    <property type="match status" value="2"/>
</dbReference>
<feature type="domain" description="ABC transmembrane type-1" evidence="10">
    <location>
        <begin position="597"/>
        <end position="861"/>
    </location>
</feature>
<sequence length="1116" mass="120433">MIDGETILIEIGDADISEKTALNRAGTILAVADLLWIPQAGLIAWPLGLVLSDVTVNSQSSNSELPVLLLTCVAGLVMIALIRVYLQILAQGQAQRAARRIQKKARGDLLFAAITRSPAQSFPPSGAFAAHVTDQVDLLGPYYRNYWPQFMRLKLVPLAIVLVTAWFSWLAALILVISGPVIPVFMALIGARAKTASADQQEELARLSGMLLDRIRGLETLVLFGAVGHSRSEIRDAGERFRLGTMRVLKVAFLSSTVLELFSALGIAFSAVYVGFSLLGDIEIGVWGKSLGYAQGLFILLLAPEFFAPLRSFSAAYHDRAAGLAARQKLSEMLDAIDTPAAAVSVVRTAVEPQRHQDKKWLFEAPGISFGNVTIDLAGRKVFDRFNCRIEPGETLLITGRSGCGKTTLLDLVLGFRMPDSGNVLVDGDDISMAADALRRKVMYLGQAPRLFHGSVKANLLKAMPDPSEVQDADIQTALHLAGAQDLVRRLPRGLATQLGEDGFGLSVGEIRRIALARAAMRKEARILIVDEPTAGLDPDTAADVIEGLKILSKERTCLIATHDPAVLEISGRHFDLDIAKMPVAPENVKCILLLGVSGWFITAAALAGLSGAFLNIFAPSAIIRALAIIRTAGRYGERVLTHDATFRFLTDLRNRLFEAYAIEPAKKKRSGTVLNRLTADIDALDSVYLRLVVPIVLAVIVATFLLVVWATVSRAVFTVGLIFIAAWAILAWRSFDNSERNTVRRADAASDAMRLRAADLAGGRRDIAVYGGLGDAADHILTADGRLMEVEEKLEQRSNRLVGLSSLIGQTFLAFMLLVCAWEVADGHLSLAPAVGLVLVVIALPELFSAMLPGLANLPRTELAAERSIAARRLNAGTEGSTAKPEAPSELEDTTDAVLRFESVRFNYPGAARPILDGLSLEIGHGEVVAVAGRSGCGKTTVASLAARLLDADKGTIWLNGTDIRDFSESDLRRSVAVLSQRPYIFNDTIAANLRIANPDAGEAELWEALERSALAERIAQDGDGLQSILGEDGLGLSGGEQRRLALARAFLTRPSLYVLDEMTEGLDENTGAEVLARFLDFRTDQAVLMIAHKDRELDVADRVVRLSGSDTRLP</sequence>
<dbReference type="GO" id="GO:0016020">
    <property type="term" value="C:membrane"/>
    <property type="evidence" value="ECO:0007669"/>
    <property type="project" value="UniProtKB-SubCell"/>
</dbReference>
<dbReference type="AlphaFoldDB" id="A0AA36HI80"/>
<comment type="similarity">
    <text evidence="7">Belongs to the ABC transporter superfamily. ABCB family. Heavy Metal importer (TC 3.A.1.210) subfamily.</text>
</comment>
<feature type="transmembrane region" description="Helical" evidence="8">
    <location>
        <begin position="592"/>
        <end position="615"/>
    </location>
</feature>
<dbReference type="Gene3D" id="1.20.1560.10">
    <property type="entry name" value="ABC transporter type 1, transmembrane domain"/>
    <property type="match status" value="2"/>
</dbReference>
<evidence type="ECO:0000256" key="7">
    <source>
        <dbReference type="ARBA" id="ARBA00024363"/>
    </source>
</evidence>
<dbReference type="InterPro" id="IPR039421">
    <property type="entry name" value="Type_1_exporter"/>
</dbReference>
<keyword evidence="5 8" id="KW-1133">Transmembrane helix</keyword>
<feature type="domain" description="ABC transmembrane type-1" evidence="10">
    <location>
        <begin position="47"/>
        <end position="322"/>
    </location>
</feature>
<dbReference type="Pfam" id="PF00664">
    <property type="entry name" value="ABC_membrane"/>
    <property type="match status" value="2"/>
</dbReference>
<dbReference type="InterPro" id="IPR014223">
    <property type="entry name" value="ABC_CydC/D"/>
</dbReference>
<evidence type="ECO:0000259" key="9">
    <source>
        <dbReference type="PROSITE" id="PS50893"/>
    </source>
</evidence>
<dbReference type="GO" id="GO:0005524">
    <property type="term" value="F:ATP binding"/>
    <property type="evidence" value="ECO:0007669"/>
    <property type="project" value="UniProtKB-KW"/>
</dbReference>
<dbReference type="SMART" id="SM00382">
    <property type="entry name" value="AAA"/>
    <property type="match status" value="2"/>
</dbReference>
<dbReference type="SUPFAM" id="SSF90123">
    <property type="entry name" value="ABC transporter transmembrane region"/>
    <property type="match status" value="2"/>
</dbReference>
<dbReference type="InterPro" id="IPR003439">
    <property type="entry name" value="ABC_transporter-like_ATP-bd"/>
</dbReference>
<dbReference type="GO" id="GO:0140359">
    <property type="term" value="F:ABC-type transporter activity"/>
    <property type="evidence" value="ECO:0007669"/>
    <property type="project" value="InterPro"/>
</dbReference>
<evidence type="ECO:0000256" key="1">
    <source>
        <dbReference type="ARBA" id="ARBA00004141"/>
    </source>
</evidence>
<dbReference type="GO" id="GO:0034775">
    <property type="term" value="P:glutathione transmembrane transport"/>
    <property type="evidence" value="ECO:0007669"/>
    <property type="project" value="InterPro"/>
</dbReference>
<dbReference type="Gene3D" id="3.40.50.300">
    <property type="entry name" value="P-loop containing nucleotide triphosphate hydrolases"/>
    <property type="match status" value="2"/>
</dbReference>
<evidence type="ECO:0000313" key="11">
    <source>
        <dbReference type="EMBL" id="CAJ1369664.1"/>
    </source>
</evidence>
<feature type="transmembrane region" description="Helical" evidence="8">
    <location>
        <begin position="27"/>
        <end position="47"/>
    </location>
</feature>
<evidence type="ECO:0000256" key="6">
    <source>
        <dbReference type="ARBA" id="ARBA00023136"/>
    </source>
</evidence>
<feature type="transmembrane region" description="Helical" evidence="8">
    <location>
        <begin position="688"/>
        <end position="710"/>
    </location>
</feature>
<feature type="transmembrane region" description="Helical" evidence="8">
    <location>
        <begin position="716"/>
        <end position="736"/>
    </location>
</feature>
<dbReference type="GO" id="GO:0045454">
    <property type="term" value="P:cell redox homeostasis"/>
    <property type="evidence" value="ECO:0007669"/>
    <property type="project" value="InterPro"/>
</dbReference>
<dbReference type="InterPro" id="IPR014216">
    <property type="entry name" value="ABC_transptr_CydD"/>
</dbReference>
<keyword evidence="2 8" id="KW-0812">Transmembrane</keyword>
<dbReference type="Pfam" id="PF00005">
    <property type="entry name" value="ABC_tran"/>
    <property type="match status" value="2"/>
</dbReference>
<comment type="subcellular location">
    <subcellularLocation>
        <location evidence="1">Membrane</location>
        <topology evidence="1">Multi-pass membrane protein</topology>
    </subcellularLocation>
</comment>
<gene>
    <name evidence="11" type="ORF">EVOR1521_LOCUS309</name>
</gene>
<organism evidence="11 12">
    <name type="scientific">Effrenium voratum</name>
    <dbReference type="NCBI Taxonomy" id="2562239"/>
    <lineage>
        <taxon>Eukaryota</taxon>
        <taxon>Sar</taxon>
        <taxon>Alveolata</taxon>
        <taxon>Dinophyceae</taxon>
        <taxon>Suessiales</taxon>
        <taxon>Symbiodiniaceae</taxon>
        <taxon>Effrenium</taxon>
    </lineage>
</organism>
<dbReference type="NCBIfam" id="TIGR02868">
    <property type="entry name" value="CydC"/>
    <property type="match status" value="1"/>
</dbReference>
<evidence type="ECO:0000313" key="12">
    <source>
        <dbReference type="Proteomes" id="UP001178507"/>
    </source>
</evidence>
<dbReference type="CDD" id="cd03228">
    <property type="entry name" value="ABCC_MRP_Like"/>
    <property type="match status" value="1"/>
</dbReference>
<dbReference type="PROSITE" id="PS50929">
    <property type="entry name" value="ABC_TM1F"/>
    <property type="match status" value="2"/>
</dbReference>
<dbReference type="InterPro" id="IPR027417">
    <property type="entry name" value="P-loop_NTPase"/>
</dbReference>
<protein>
    <recommendedName>
        <fullName evidence="13">Thiol reductant ABC exporter subunit CydD</fullName>
    </recommendedName>
</protein>
<evidence type="ECO:0000256" key="2">
    <source>
        <dbReference type="ARBA" id="ARBA00022692"/>
    </source>
</evidence>
<dbReference type="GO" id="GO:0034040">
    <property type="term" value="F:ATPase-coupled lipid transmembrane transporter activity"/>
    <property type="evidence" value="ECO:0007669"/>
    <property type="project" value="TreeGrafter"/>
</dbReference>
<comment type="caution">
    <text evidence="11">The sequence shown here is derived from an EMBL/GenBank/DDBJ whole genome shotgun (WGS) entry which is preliminary data.</text>
</comment>
<name>A0AA36HI80_9DINO</name>
<dbReference type="InterPro" id="IPR017871">
    <property type="entry name" value="ABC_transporter-like_CS"/>
</dbReference>
<dbReference type="CDD" id="cd18584">
    <property type="entry name" value="ABC_6TM_AarD_CydD"/>
    <property type="match status" value="1"/>
</dbReference>
<feature type="domain" description="ABC transporter" evidence="9">
    <location>
        <begin position="368"/>
        <end position="605"/>
    </location>
</feature>
<dbReference type="SUPFAM" id="SSF52540">
    <property type="entry name" value="P-loop containing nucleoside triphosphate hydrolases"/>
    <property type="match status" value="2"/>
</dbReference>
<proteinExistence type="inferred from homology"/>
<dbReference type="GO" id="GO:0016887">
    <property type="term" value="F:ATP hydrolysis activity"/>
    <property type="evidence" value="ECO:0007669"/>
    <property type="project" value="InterPro"/>
</dbReference>
<dbReference type="EMBL" id="CAUJNA010000001">
    <property type="protein sequence ID" value="CAJ1369664.1"/>
    <property type="molecule type" value="Genomic_DNA"/>
</dbReference>
<reference evidence="11" key="1">
    <citation type="submission" date="2023-08" db="EMBL/GenBank/DDBJ databases">
        <authorList>
            <person name="Chen Y."/>
            <person name="Shah S."/>
            <person name="Dougan E. K."/>
            <person name="Thang M."/>
            <person name="Chan C."/>
        </authorList>
    </citation>
    <scope>NUCLEOTIDE SEQUENCE</scope>
</reference>
<dbReference type="InterPro" id="IPR011527">
    <property type="entry name" value="ABC1_TM_dom"/>
</dbReference>
<evidence type="ECO:0000256" key="4">
    <source>
        <dbReference type="ARBA" id="ARBA00022840"/>
    </source>
</evidence>
<evidence type="ECO:0000256" key="8">
    <source>
        <dbReference type="SAM" id="Phobius"/>
    </source>
</evidence>
<evidence type="ECO:0000256" key="3">
    <source>
        <dbReference type="ARBA" id="ARBA00022741"/>
    </source>
</evidence>
<evidence type="ECO:0008006" key="13">
    <source>
        <dbReference type="Google" id="ProtNLM"/>
    </source>
</evidence>
<dbReference type="PROSITE" id="PS00211">
    <property type="entry name" value="ABC_TRANSPORTER_1"/>
    <property type="match status" value="2"/>
</dbReference>
<feature type="transmembrane region" description="Helical" evidence="8">
    <location>
        <begin position="802"/>
        <end position="826"/>
    </location>
</feature>
<dbReference type="PANTHER" id="PTHR24221">
    <property type="entry name" value="ATP-BINDING CASSETTE SUB-FAMILY B"/>
    <property type="match status" value="1"/>
</dbReference>
<dbReference type="PANTHER" id="PTHR24221:SF654">
    <property type="entry name" value="ATP-BINDING CASSETTE SUB-FAMILY B MEMBER 6"/>
    <property type="match status" value="1"/>
</dbReference>
<feature type="transmembrane region" description="Helical" evidence="8">
    <location>
        <begin position="291"/>
        <end position="310"/>
    </location>
</feature>
<dbReference type="Proteomes" id="UP001178507">
    <property type="component" value="Unassembled WGS sequence"/>
</dbReference>
<keyword evidence="4" id="KW-0067">ATP-binding</keyword>
<feature type="transmembrane region" description="Helical" evidence="8">
    <location>
        <begin position="251"/>
        <end position="279"/>
    </location>
</feature>
<feature type="domain" description="ABC transporter" evidence="9">
    <location>
        <begin position="900"/>
        <end position="1115"/>
    </location>
</feature>
<keyword evidence="3" id="KW-0547">Nucleotide-binding</keyword>
<dbReference type="NCBIfam" id="TIGR02857">
    <property type="entry name" value="CydD"/>
    <property type="match status" value="1"/>
</dbReference>
<dbReference type="GO" id="GO:0042883">
    <property type="term" value="P:cysteine transport"/>
    <property type="evidence" value="ECO:0007669"/>
    <property type="project" value="InterPro"/>
</dbReference>
<accession>A0AA36HI80</accession>
<keyword evidence="12" id="KW-1185">Reference proteome</keyword>